<gene>
    <name evidence="1" type="ORF">SP60_07525</name>
</gene>
<dbReference type="KEGG" id="tho:SP60_07525"/>
<dbReference type="Pfam" id="PF13489">
    <property type="entry name" value="Methyltransf_23"/>
    <property type="match status" value="1"/>
</dbReference>
<dbReference type="AlphaFoldDB" id="A0A0M4PP61"/>
<dbReference type="EMBL" id="CP010552">
    <property type="protein sequence ID" value="ALE53054.1"/>
    <property type="molecule type" value="Genomic_DNA"/>
</dbReference>
<evidence type="ECO:0000313" key="1">
    <source>
        <dbReference type="EMBL" id="ALE53054.1"/>
    </source>
</evidence>
<organism evidence="1 2">
    <name type="scientific">Candidatus Thioglobus autotrophicus</name>
    <dbReference type="NCBI Taxonomy" id="1705394"/>
    <lineage>
        <taxon>Bacteria</taxon>
        <taxon>Pseudomonadati</taxon>
        <taxon>Pseudomonadota</taxon>
        <taxon>Gammaproteobacteria</taxon>
        <taxon>Candidatus Pseudothioglobaceae</taxon>
        <taxon>Candidatus Thioglobus</taxon>
    </lineage>
</organism>
<sequence length="213" mass="24456">MAEVYTCPLCNSKQVQSYYSNENSSYWRCSECELVFLPKRFHLNNIDEKSRYDLHQNNPNDVGYRRFLSTIFNAVEKHLKPHAKGLDFGCGPGPTLSLMFAEKGYSVDLFDKFYADNPDIFNNQYDFITATEVAEHLQAPGQELSRLYDMLKPGGVLAIMTSMLNKGIDFSTWHYKNDPTHICFFNQTGMQHLAKKWGANVEFVGSDIGLFFK</sequence>
<protein>
    <recommendedName>
        <fullName evidence="3">Methyltransferase</fullName>
    </recommendedName>
</protein>
<proteinExistence type="predicted"/>
<name>A0A0M4PP61_9GAMM</name>
<dbReference type="InterPro" id="IPR029063">
    <property type="entry name" value="SAM-dependent_MTases_sf"/>
</dbReference>
<dbReference type="RefSeq" id="WP_053952043.1">
    <property type="nucleotide sequence ID" value="NZ_CP010552.1"/>
</dbReference>
<accession>A0A0M4PP61</accession>
<evidence type="ECO:0000313" key="2">
    <source>
        <dbReference type="Proteomes" id="UP000058020"/>
    </source>
</evidence>
<evidence type="ECO:0008006" key="3">
    <source>
        <dbReference type="Google" id="ProtNLM"/>
    </source>
</evidence>
<dbReference type="OrthoDB" id="9791944at2"/>
<reference evidence="1 2" key="1">
    <citation type="journal article" date="2015" name="Genome Announc.">
        <title>Genome Sequence of 'Candidatus Thioglobus autotrophica' Strain EF1, a Chemoautotroph from the SUP05 Clade of Marine Gammaproteobacteria.</title>
        <authorList>
            <person name="Shah V."/>
            <person name="Morris R.M."/>
        </authorList>
    </citation>
    <scope>NUCLEOTIDE SEQUENCE [LARGE SCALE GENOMIC DNA]</scope>
    <source>
        <strain evidence="1 2">EF1</strain>
    </source>
</reference>
<dbReference type="Proteomes" id="UP000058020">
    <property type="component" value="Chromosome"/>
</dbReference>
<dbReference type="STRING" id="1705394.SP60_07525"/>
<dbReference type="PANTHER" id="PTHR43861">
    <property type="entry name" value="TRANS-ACONITATE 2-METHYLTRANSFERASE-RELATED"/>
    <property type="match status" value="1"/>
</dbReference>
<dbReference type="SUPFAM" id="SSF53335">
    <property type="entry name" value="S-adenosyl-L-methionine-dependent methyltransferases"/>
    <property type="match status" value="1"/>
</dbReference>
<dbReference type="Gene3D" id="3.40.50.150">
    <property type="entry name" value="Vaccinia Virus protein VP39"/>
    <property type="match status" value="2"/>
</dbReference>
<dbReference type="CDD" id="cd02440">
    <property type="entry name" value="AdoMet_MTases"/>
    <property type="match status" value="1"/>
</dbReference>
<keyword evidence="2" id="KW-1185">Reference proteome</keyword>